<gene>
    <name evidence="3" type="ORF">UO65_3365</name>
</gene>
<organism evidence="3 4">
    <name type="scientific">Actinokineospora spheciospongiae</name>
    <dbReference type="NCBI Taxonomy" id="909613"/>
    <lineage>
        <taxon>Bacteria</taxon>
        <taxon>Bacillati</taxon>
        <taxon>Actinomycetota</taxon>
        <taxon>Actinomycetes</taxon>
        <taxon>Pseudonocardiales</taxon>
        <taxon>Pseudonocardiaceae</taxon>
        <taxon>Actinokineospora</taxon>
    </lineage>
</organism>
<comment type="caution">
    <text evidence="3">The sequence shown here is derived from an EMBL/GenBank/DDBJ whole genome shotgun (WGS) entry which is preliminary data.</text>
</comment>
<evidence type="ECO:0000259" key="2">
    <source>
        <dbReference type="SMART" id="SM00458"/>
    </source>
</evidence>
<name>W7J5D9_9PSEU</name>
<proteinExistence type="predicted"/>
<feature type="signal peptide" evidence="1">
    <location>
        <begin position="1"/>
        <end position="28"/>
    </location>
</feature>
<dbReference type="STRING" id="909613.UO65_3365"/>
<sequence>MFRSTARGAVMTALAAAALAAPAMTATATTDPGQHQIVPVHSGKCLDVLGANPGDDTNIVQSTCDGRVSQRFSAKSAGNDTWLILSEATLKCFQATPAGQEGGDVVQRTCDGSPVQRWRVEGEAAHGYQVVSGLTGLCLEVAYASPEDGAEVRQYPCHGQANQRFSFDGVPA</sequence>
<accession>A0A8E2X0L4</accession>
<evidence type="ECO:0000313" key="3">
    <source>
        <dbReference type="EMBL" id="EWC61309.1"/>
    </source>
</evidence>
<dbReference type="Gene3D" id="2.80.10.50">
    <property type="match status" value="2"/>
</dbReference>
<dbReference type="eggNOG" id="COG3507">
    <property type="taxonomic scope" value="Bacteria"/>
</dbReference>
<dbReference type="CDD" id="cd00161">
    <property type="entry name" value="beta-trefoil_Ricin-like"/>
    <property type="match status" value="1"/>
</dbReference>
<keyword evidence="4" id="KW-1185">Reference proteome</keyword>
<dbReference type="InterPro" id="IPR035992">
    <property type="entry name" value="Ricin_B-like_lectins"/>
</dbReference>
<dbReference type="InterPro" id="IPR000772">
    <property type="entry name" value="Ricin_B_lectin"/>
</dbReference>
<dbReference type="Pfam" id="PF00652">
    <property type="entry name" value="Ricin_B_lectin"/>
    <property type="match status" value="1"/>
</dbReference>
<dbReference type="EMBL" id="AYXG01000118">
    <property type="protein sequence ID" value="EWC61309.1"/>
    <property type="molecule type" value="Genomic_DNA"/>
</dbReference>
<dbReference type="AlphaFoldDB" id="W7J5D9"/>
<dbReference type="SMART" id="SM00458">
    <property type="entry name" value="RICIN"/>
    <property type="match status" value="1"/>
</dbReference>
<dbReference type="OrthoDB" id="5381276at2"/>
<feature type="domain" description="Ricin B lectin" evidence="2">
    <location>
        <begin position="31"/>
        <end position="168"/>
    </location>
</feature>
<reference evidence="3 4" key="1">
    <citation type="journal article" date="2014" name="Genome Announc.">
        <title>Draft Genome Sequence of the Antitrypanosomally Active Sponge-Associated Bacterium Actinokineospora sp. Strain EG49.</title>
        <authorList>
            <person name="Harjes J."/>
            <person name="Ryu T."/>
            <person name="Abdelmohsen U.R."/>
            <person name="Moitinho-Silva L."/>
            <person name="Horn H."/>
            <person name="Ravasi T."/>
            <person name="Hentschel U."/>
        </authorList>
    </citation>
    <scope>NUCLEOTIDE SEQUENCE [LARGE SCALE GENOMIC DNA]</scope>
    <source>
        <strain evidence="3 4">EG49</strain>
    </source>
</reference>
<dbReference type="PROSITE" id="PS50231">
    <property type="entry name" value="RICIN_B_LECTIN"/>
    <property type="match status" value="1"/>
</dbReference>
<evidence type="ECO:0000313" key="4">
    <source>
        <dbReference type="Proteomes" id="UP000019277"/>
    </source>
</evidence>
<dbReference type="Proteomes" id="UP000019277">
    <property type="component" value="Unassembled WGS sequence"/>
</dbReference>
<accession>W7J5D9</accession>
<dbReference type="SUPFAM" id="SSF50370">
    <property type="entry name" value="Ricin B-like lectins"/>
    <property type="match status" value="1"/>
</dbReference>
<dbReference type="RefSeq" id="WP_084175684.1">
    <property type="nucleotide sequence ID" value="NZ_AYXG01000118.1"/>
</dbReference>
<keyword evidence="1" id="KW-0732">Signal</keyword>
<feature type="chain" id="PRO_5044489833" description="Ricin B lectin domain-containing protein" evidence="1">
    <location>
        <begin position="29"/>
        <end position="172"/>
    </location>
</feature>
<protein>
    <recommendedName>
        <fullName evidence="2">Ricin B lectin domain-containing protein</fullName>
    </recommendedName>
</protein>
<evidence type="ECO:0000256" key="1">
    <source>
        <dbReference type="SAM" id="SignalP"/>
    </source>
</evidence>